<dbReference type="EMBL" id="KE124118">
    <property type="protein sequence ID" value="EPB82359.1"/>
    <property type="molecule type" value="Genomic_DNA"/>
</dbReference>
<evidence type="ECO:0000259" key="7">
    <source>
        <dbReference type="PROSITE" id="PS51677"/>
    </source>
</evidence>
<accession>S2IYL4</accession>
<dbReference type="VEuPathDB" id="FungiDB:HMPREF1544_10906"/>
<dbReference type="OrthoDB" id="2125469at2759"/>
<evidence type="ECO:0000313" key="9">
    <source>
        <dbReference type="Proteomes" id="UP000014254"/>
    </source>
</evidence>
<feature type="domain" description="NodB homology" evidence="7">
    <location>
        <begin position="53"/>
        <end position="251"/>
    </location>
</feature>
<dbReference type="PANTHER" id="PTHR46471:SF2">
    <property type="entry name" value="CHITIN DEACETYLASE-RELATED"/>
    <property type="match status" value="1"/>
</dbReference>
<dbReference type="OMA" id="CIYDRAD"/>
<keyword evidence="5" id="KW-0119">Carbohydrate metabolism</keyword>
<dbReference type="PANTHER" id="PTHR46471">
    <property type="entry name" value="CHITIN DEACETYLASE"/>
    <property type="match status" value="1"/>
</dbReference>
<feature type="signal peptide" evidence="6">
    <location>
        <begin position="1"/>
        <end position="19"/>
    </location>
</feature>
<evidence type="ECO:0000256" key="5">
    <source>
        <dbReference type="ARBA" id="ARBA00023277"/>
    </source>
</evidence>
<dbReference type="Pfam" id="PF01522">
    <property type="entry name" value="Polysacc_deac_1"/>
    <property type="match status" value="1"/>
</dbReference>
<dbReference type="InterPro" id="IPR002509">
    <property type="entry name" value="NODB_dom"/>
</dbReference>
<protein>
    <recommendedName>
        <fullName evidence="7">NodB homology domain-containing protein</fullName>
    </recommendedName>
</protein>
<keyword evidence="4" id="KW-0378">Hydrolase</keyword>
<dbReference type="Proteomes" id="UP000014254">
    <property type="component" value="Unassembled WGS sequence"/>
</dbReference>
<keyword evidence="2" id="KW-0479">Metal-binding</keyword>
<evidence type="ECO:0000256" key="3">
    <source>
        <dbReference type="ARBA" id="ARBA00022729"/>
    </source>
</evidence>
<dbReference type="STRING" id="1220926.S2IYL4"/>
<comment type="cofactor">
    <cofactor evidence="1">
        <name>Co(2+)</name>
        <dbReference type="ChEBI" id="CHEBI:48828"/>
    </cofactor>
</comment>
<name>S2IYL4_MUCC1</name>
<dbReference type="Gene3D" id="3.20.20.370">
    <property type="entry name" value="Glycoside hydrolase/deacetylase"/>
    <property type="match status" value="1"/>
</dbReference>
<feature type="chain" id="PRO_5004508824" description="NodB homology domain-containing protein" evidence="6">
    <location>
        <begin position="20"/>
        <end position="304"/>
    </location>
</feature>
<evidence type="ECO:0000256" key="4">
    <source>
        <dbReference type="ARBA" id="ARBA00022801"/>
    </source>
</evidence>
<sequence length="304" mass="33553">MRTTSLLLTLAYAATLVMGRPTTTTTTDAAKATETSSSSSGQVEVFTHCNRPGVFALTFDDGPDKYSWGLAQTLKDQGIKATFFLNGDNSVNVLSDSTMTSEGEKTYLEVIKHYYDSGHEVASHTLKHTNLVGLTEEQVKEQMNKQSDIIYKAIGKRVRLMRPPEGVIDDVSSKVLSELGYYDIMWDVDTKDWEHKGLKAEQTRIREVMDKDVANKTMGHIALEHDIHEDTVKTLVPWFVDYVKQKGYEFVTVSDCIGVEPYFADANSTTTADNSTATVNYDELAHGSVASADANPTTTSIAPN</sequence>
<keyword evidence="3 6" id="KW-0732">Signal</keyword>
<dbReference type="GO" id="GO:0016810">
    <property type="term" value="F:hydrolase activity, acting on carbon-nitrogen (but not peptide) bonds"/>
    <property type="evidence" value="ECO:0007669"/>
    <property type="project" value="InterPro"/>
</dbReference>
<gene>
    <name evidence="8" type="ORF">HMPREF1544_10906</name>
</gene>
<dbReference type="InterPro" id="IPR011330">
    <property type="entry name" value="Glyco_hydro/deAcase_b/a-brl"/>
</dbReference>
<dbReference type="SUPFAM" id="SSF88713">
    <property type="entry name" value="Glycoside hydrolase/deacetylase"/>
    <property type="match status" value="1"/>
</dbReference>
<dbReference type="eggNOG" id="ENOG502S2CW">
    <property type="taxonomic scope" value="Eukaryota"/>
</dbReference>
<evidence type="ECO:0000313" key="8">
    <source>
        <dbReference type="EMBL" id="EPB82359.1"/>
    </source>
</evidence>
<dbReference type="GO" id="GO:0005975">
    <property type="term" value="P:carbohydrate metabolic process"/>
    <property type="evidence" value="ECO:0007669"/>
    <property type="project" value="InterPro"/>
</dbReference>
<keyword evidence="9" id="KW-1185">Reference proteome</keyword>
<evidence type="ECO:0000256" key="1">
    <source>
        <dbReference type="ARBA" id="ARBA00001941"/>
    </source>
</evidence>
<proteinExistence type="predicted"/>
<reference evidence="9" key="1">
    <citation type="submission" date="2013-05" db="EMBL/GenBank/DDBJ databases">
        <title>The Genome sequence of Mucor circinelloides f. circinelloides 1006PhL.</title>
        <authorList>
            <consortium name="The Broad Institute Genomics Platform"/>
            <person name="Cuomo C."/>
            <person name="Earl A."/>
            <person name="Findley K."/>
            <person name="Lee S.C."/>
            <person name="Walker B."/>
            <person name="Young S."/>
            <person name="Zeng Q."/>
            <person name="Gargeya S."/>
            <person name="Fitzgerald M."/>
            <person name="Haas B."/>
            <person name="Abouelleil A."/>
            <person name="Allen A.W."/>
            <person name="Alvarado L."/>
            <person name="Arachchi H.M."/>
            <person name="Berlin A.M."/>
            <person name="Chapman S.B."/>
            <person name="Gainer-Dewar J."/>
            <person name="Goldberg J."/>
            <person name="Griggs A."/>
            <person name="Gujja S."/>
            <person name="Hansen M."/>
            <person name="Howarth C."/>
            <person name="Imamovic A."/>
            <person name="Ireland A."/>
            <person name="Larimer J."/>
            <person name="McCowan C."/>
            <person name="Murphy C."/>
            <person name="Pearson M."/>
            <person name="Poon T.W."/>
            <person name="Priest M."/>
            <person name="Roberts A."/>
            <person name="Saif S."/>
            <person name="Shea T."/>
            <person name="Sisk P."/>
            <person name="Sykes S."/>
            <person name="Wortman J."/>
            <person name="Nusbaum C."/>
            <person name="Birren B."/>
        </authorList>
    </citation>
    <scope>NUCLEOTIDE SEQUENCE [LARGE SCALE GENOMIC DNA]</scope>
    <source>
        <strain evidence="9">1006PhL</strain>
    </source>
</reference>
<evidence type="ECO:0000256" key="2">
    <source>
        <dbReference type="ARBA" id="ARBA00022723"/>
    </source>
</evidence>
<dbReference type="GO" id="GO:0046872">
    <property type="term" value="F:metal ion binding"/>
    <property type="evidence" value="ECO:0007669"/>
    <property type="project" value="UniProtKB-KW"/>
</dbReference>
<dbReference type="PROSITE" id="PS51677">
    <property type="entry name" value="NODB"/>
    <property type="match status" value="1"/>
</dbReference>
<dbReference type="AlphaFoldDB" id="S2IYL4"/>
<evidence type="ECO:0000256" key="6">
    <source>
        <dbReference type="SAM" id="SignalP"/>
    </source>
</evidence>
<organism evidence="8 9">
    <name type="scientific">Mucor circinelloides f. circinelloides (strain 1006PhL)</name>
    <name type="common">Mucormycosis agent</name>
    <name type="synonym">Calyptromyces circinelloides</name>
    <dbReference type="NCBI Taxonomy" id="1220926"/>
    <lineage>
        <taxon>Eukaryota</taxon>
        <taxon>Fungi</taxon>
        <taxon>Fungi incertae sedis</taxon>
        <taxon>Mucoromycota</taxon>
        <taxon>Mucoromycotina</taxon>
        <taxon>Mucoromycetes</taxon>
        <taxon>Mucorales</taxon>
        <taxon>Mucorineae</taxon>
        <taxon>Mucoraceae</taxon>
        <taxon>Mucor</taxon>
    </lineage>
</organism>
<dbReference type="InParanoid" id="S2IYL4"/>